<keyword evidence="2" id="KW-0812">Transmembrane</keyword>
<evidence type="ECO:0000313" key="3">
    <source>
        <dbReference type="Proteomes" id="UP000887577"/>
    </source>
</evidence>
<accession>A0A914Y4T9</accession>
<proteinExistence type="inferred from homology"/>
<sequence>MVSCLFRTLSRTGICGYVLTEIFSLDNIEERKIYHFFDFGCNIGQYVCGTNMLLIFLERLYATKKALTYEHQFTPIIMLLLSLIIWTIVIGFLFAIFYFQVTLIAPVATCVVMVLNSAIGIGYVLYLNRKLYKKRADLNKNLSFRYQVSENVRSFEILIPMLIMLIIGCTITMIVYSTMPILTDVHSKALIGAIFNFIIVTGGVIVPTVMILSLQSYRDKFFGFLRRFCCCCQNANQNTQSKVVLLTLSQKEPDDVTNFYFKQISIMWN</sequence>
<feature type="transmembrane region" description="Helical" evidence="2">
    <location>
        <begin position="189"/>
        <end position="212"/>
    </location>
</feature>
<reference evidence="4" key="1">
    <citation type="submission" date="2022-11" db="UniProtKB">
        <authorList>
            <consortium name="WormBaseParasite"/>
        </authorList>
    </citation>
    <scope>IDENTIFICATION</scope>
</reference>
<evidence type="ECO:0000313" key="4">
    <source>
        <dbReference type="WBParaSite" id="PSU_v2.g12728.t1"/>
    </source>
</evidence>
<keyword evidence="3" id="KW-1185">Reference proteome</keyword>
<dbReference type="Proteomes" id="UP000887577">
    <property type="component" value="Unplaced"/>
</dbReference>
<dbReference type="SUPFAM" id="SSF81321">
    <property type="entry name" value="Family A G protein-coupled receptor-like"/>
    <property type="match status" value="1"/>
</dbReference>
<dbReference type="InterPro" id="IPR004151">
    <property type="entry name" value="7TM_GPCR_serpentine_rcpt_Sre"/>
</dbReference>
<dbReference type="GO" id="GO:0007606">
    <property type="term" value="P:sensory perception of chemical stimulus"/>
    <property type="evidence" value="ECO:0007669"/>
    <property type="project" value="InterPro"/>
</dbReference>
<dbReference type="AlphaFoldDB" id="A0A914Y4T9"/>
<feature type="transmembrane region" description="Helical" evidence="2">
    <location>
        <begin position="103"/>
        <end position="126"/>
    </location>
</feature>
<comment type="similarity">
    <text evidence="1">Belongs to the nematode receptor-like protein sre family.</text>
</comment>
<feature type="transmembrane region" description="Helical" evidence="2">
    <location>
        <begin position="43"/>
        <end position="61"/>
    </location>
</feature>
<keyword evidence="2" id="KW-1133">Transmembrane helix</keyword>
<dbReference type="PANTHER" id="PTHR23128:SF132">
    <property type="entry name" value="SERPENTINE RECEPTOR, CLASS E (EPSILON)-RELATED"/>
    <property type="match status" value="1"/>
</dbReference>
<organism evidence="3 4">
    <name type="scientific">Panagrolaimus superbus</name>
    <dbReference type="NCBI Taxonomy" id="310955"/>
    <lineage>
        <taxon>Eukaryota</taxon>
        <taxon>Metazoa</taxon>
        <taxon>Ecdysozoa</taxon>
        <taxon>Nematoda</taxon>
        <taxon>Chromadorea</taxon>
        <taxon>Rhabditida</taxon>
        <taxon>Tylenchina</taxon>
        <taxon>Panagrolaimomorpha</taxon>
        <taxon>Panagrolaimoidea</taxon>
        <taxon>Panagrolaimidae</taxon>
        <taxon>Panagrolaimus</taxon>
    </lineage>
</organism>
<dbReference type="WBParaSite" id="PSU_v2.g12728.t1">
    <property type="protein sequence ID" value="PSU_v2.g12728.t1"/>
    <property type="gene ID" value="PSU_v2.g12728"/>
</dbReference>
<protein>
    <submittedName>
        <fullName evidence="4">Uncharacterized protein</fullName>
    </submittedName>
</protein>
<evidence type="ECO:0000256" key="2">
    <source>
        <dbReference type="SAM" id="Phobius"/>
    </source>
</evidence>
<keyword evidence="2" id="KW-0472">Membrane</keyword>
<name>A0A914Y4T9_9BILA</name>
<feature type="transmembrane region" description="Helical" evidence="2">
    <location>
        <begin position="73"/>
        <end position="97"/>
    </location>
</feature>
<evidence type="ECO:0000256" key="1">
    <source>
        <dbReference type="ARBA" id="ARBA00006803"/>
    </source>
</evidence>
<dbReference type="Pfam" id="PF03125">
    <property type="entry name" value="Sre"/>
    <property type="match status" value="1"/>
</dbReference>
<feature type="transmembrane region" description="Helical" evidence="2">
    <location>
        <begin position="155"/>
        <end position="177"/>
    </location>
</feature>
<dbReference type="Gene3D" id="1.20.1070.10">
    <property type="entry name" value="Rhodopsin 7-helix transmembrane proteins"/>
    <property type="match status" value="1"/>
</dbReference>
<dbReference type="GO" id="GO:0016020">
    <property type="term" value="C:membrane"/>
    <property type="evidence" value="ECO:0007669"/>
    <property type="project" value="InterPro"/>
</dbReference>
<dbReference type="PANTHER" id="PTHR23128">
    <property type="entry name" value="SERPENTINE RECEPTOR, CLASS E (EPSILON)-RELATED"/>
    <property type="match status" value="1"/>
</dbReference>